<evidence type="ECO:0000313" key="11">
    <source>
        <dbReference type="Proteomes" id="UP000260665"/>
    </source>
</evidence>
<evidence type="ECO:0000256" key="2">
    <source>
        <dbReference type="ARBA" id="ARBA00010730"/>
    </source>
</evidence>
<dbReference type="GO" id="GO:0052861">
    <property type="term" value="F:endo-1,3(4)-beta-glucanase activity"/>
    <property type="evidence" value="ECO:0007669"/>
    <property type="project" value="InterPro"/>
</dbReference>
<proteinExistence type="inferred from homology"/>
<evidence type="ECO:0000256" key="1">
    <source>
        <dbReference type="ARBA" id="ARBA00000382"/>
    </source>
</evidence>
<dbReference type="AlphaFoldDB" id="A0A3E1RFV7"/>
<dbReference type="Pfam" id="PF17652">
    <property type="entry name" value="Glyco_hydro81C"/>
    <property type="match status" value="1"/>
</dbReference>
<dbReference type="InterPro" id="IPR005200">
    <property type="entry name" value="Endo-beta-glucanase"/>
</dbReference>
<dbReference type="GO" id="GO:0042973">
    <property type="term" value="F:glucan endo-1,3-beta-D-glucosidase activity"/>
    <property type="evidence" value="ECO:0007669"/>
    <property type="project" value="UniProtKB-EC"/>
</dbReference>
<keyword evidence="7" id="KW-0961">Cell wall biogenesis/degradation</keyword>
<dbReference type="EMBL" id="QFZK01000002">
    <property type="protein sequence ID" value="RFO98249.1"/>
    <property type="molecule type" value="Genomic_DNA"/>
</dbReference>
<sequence>MAEPLQPEQDPAMNKLTRSCLQLTLASLAFATVQAQTVKLGMGSYYTAPKSGDRTVPPANLRTAALANTPAQSAQWYSSVVYSAKPEALFVQPLTVKPTAAGLEVALPVKEVRPTVRRDVEIRYPHQLPLLIAPAAFQPGQSKLAKHGDWSADISMAQGADNMTVGMAHGMPYAFVQIGRGDAQIKIPAGSKAAVSAADARMLLVQTTAASYAVFGPTGGDWKPSGADQWLLHLPPGKGYLSVAALPDDKPETLALLAKHAYSFVQDTRVDWKFDEASSQIETTFTATTQTMEGPVTGALLGLYPHQWFNNATVEPRLGPAYDTVRGKIRLLEADSFKTTARYTGFVPFWPGVADAGRKTELAELMKLDQRNARRMMLEEGKGPYWQGKGLQRILKLMDVVEQQGDLEGRDKLLDLVKKRAESWFTGEGGGYFHYDTQQGTVASYPEEFFTVEQLNDHHFTYGYWIRAAADIALRDPKWASDAQWGPMVDLLVADIASTDRSNAKFPFLRNFDPYEGHSWASGIGMGELGNNQESSSEAVNAWAGLILWGEIKGNRALRDLGLYMYTTEINAINHYWFDIHGKVFAPEYKNVEVSMLFGGMYAHNTWWIDDPRQIKGINLLPITTVSTYLGQDPAFVKKSVASLGPETAIWNARGLYGKPVDIWQDIFAKYLGLADPDAGLASWNRWGSFELGDTRTHALHWLQSLKEMGTPDFSVTANTTLFAVFKQANGQRTYLAYNAGKTPITVKYSDGKTLTVAAGTLGRM</sequence>
<dbReference type="GO" id="GO:0000272">
    <property type="term" value="P:polysaccharide catabolic process"/>
    <property type="evidence" value="ECO:0007669"/>
    <property type="project" value="UniProtKB-KW"/>
</dbReference>
<evidence type="ECO:0000259" key="9">
    <source>
        <dbReference type="Pfam" id="PF17652"/>
    </source>
</evidence>
<name>A0A3E1RFV7_9BURK</name>
<reference evidence="10 11" key="1">
    <citation type="submission" date="2018-05" db="EMBL/GenBank/DDBJ databases">
        <title>Rhodoferax soyangensis sp.nov., isolated from an oligotrophic freshwater lake.</title>
        <authorList>
            <person name="Park M."/>
        </authorList>
    </citation>
    <scope>NUCLEOTIDE SEQUENCE [LARGE SCALE GENOMIC DNA]</scope>
    <source>
        <strain evidence="10 11">IMCC26218</strain>
    </source>
</reference>
<evidence type="ECO:0000256" key="5">
    <source>
        <dbReference type="ARBA" id="ARBA00023277"/>
    </source>
</evidence>
<accession>A0A3E1RFV7</accession>
<keyword evidence="5" id="KW-0119">Carbohydrate metabolism</keyword>
<dbReference type="PANTHER" id="PTHR31983:SF0">
    <property type="entry name" value="GLUCAN ENDO-1,3-BETA-D-GLUCOSIDASE 2"/>
    <property type="match status" value="1"/>
</dbReference>
<dbReference type="Proteomes" id="UP000260665">
    <property type="component" value="Unassembled WGS sequence"/>
</dbReference>
<evidence type="ECO:0000313" key="10">
    <source>
        <dbReference type="EMBL" id="RFO98249.1"/>
    </source>
</evidence>
<dbReference type="GO" id="GO:0071555">
    <property type="term" value="P:cell wall organization"/>
    <property type="evidence" value="ECO:0007669"/>
    <property type="project" value="UniProtKB-KW"/>
</dbReference>
<organism evidence="10 11">
    <name type="scientific">Rhodoferax lacus</name>
    <dbReference type="NCBI Taxonomy" id="2184758"/>
    <lineage>
        <taxon>Bacteria</taxon>
        <taxon>Pseudomonadati</taxon>
        <taxon>Pseudomonadota</taxon>
        <taxon>Betaproteobacteria</taxon>
        <taxon>Burkholderiales</taxon>
        <taxon>Comamonadaceae</taxon>
        <taxon>Rhodoferax</taxon>
    </lineage>
</organism>
<dbReference type="InterPro" id="IPR040720">
    <property type="entry name" value="GH81_C"/>
</dbReference>
<dbReference type="PANTHER" id="PTHR31983">
    <property type="entry name" value="ENDO-1,3(4)-BETA-GLUCANASE 1"/>
    <property type="match status" value="1"/>
</dbReference>
<evidence type="ECO:0000256" key="7">
    <source>
        <dbReference type="ARBA" id="ARBA00023316"/>
    </source>
</evidence>
<evidence type="ECO:0000256" key="6">
    <source>
        <dbReference type="ARBA" id="ARBA00023295"/>
    </source>
</evidence>
<dbReference type="EC" id="3.2.1.39" evidence="3"/>
<dbReference type="PROSITE" id="PS52008">
    <property type="entry name" value="GH81"/>
    <property type="match status" value="1"/>
</dbReference>
<protein>
    <recommendedName>
        <fullName evidence="3">glucan endo-1,3-beta-D-glucosidase</fullName>
        <ecNumber evidence="3">3.2.1.39</ecNumber>
    </recommendedName>
</protein>
<evidence type="ECO:0000256" key="3">
    <source>
        <dbReference type="ARBA" id="ARBA00012780"/>
    </source>
</evidence>
<keyword evidence="8" id="KW-0624">Polysaccharide degradation</keyword>
<keyword evidence="4" id="KW-0378">Hydrolase</keyword>
<evidence type="ECO:0000256" key="8">
    <source>
        <dbReference type="ARBA" id="ARBA00023326"/>
    </source>
</evidence>
<keyword evidence="11" id="KW-1185">Reference proteome</keyword>
<comment type="catalytic activity">
    <reaction evidence="1">
        <text>Hydrolysis of (1-&gt;3)-beta-D-glucosidic linkages in (1-&gt;3)-beta-D-glucans.</text>
        <dbReference type="EC" id="3.2.1.39"/>
    </reaction>
</comment>
<evidence type="ECO:0000256" key="4">
    <source>
        <dbReference type="ARBA" id="ARBA00022801"/>
    </source>
</evidence>
<gene>
    <name evidence="10" type="ORF">DIC66_05950</name>
</gene>
<keyword evidence="6" id="KW-0326">Glycosidase</keyword>
<comment type="caution">
    <text evidence="10">The sequence shown here is derived from an EMBL/GenBank/DDBJ whole genome shotgun (WGS) entry which is preliminary data.</text>
</comment>
<feature type="domain" description="Glycosyl hydrolase family 81 C-terminal" evidence="9">
    <location>
        <begin position="382"/>
        <end position="681"/>
    </location>
</feature>
<comment type="similarity">
    <text evidence="2">Belongs to the glycosyl hydrolase 81 family.</text>
</comment>